<organism evidence="2 3">
    <name type="scientific">Zhongshania arctica</name>
    <dbReference type="NCBI Taxonomy" id="3238302"/>
    <lineage>
        <taxon>Bacteria</taxon>
        <taxon>Pseudomonadati</taxon>
        <taxon>Pseudomonadota</taxon>
        <taxon>Gammaproteobacteria</taxon>
        <taxon>Cellvibrionales</taxon>
        <taxon>Spongiibacteraceae</taxon>
        <taxon>Zhongshania</taxon>
    </lineage>
</organism>
<gene>
    <name evidence="2" type="ORF">AB4875_11115</name>
</gene>
<name>A0ABV3TWM7_9GAMM</name>
<sequence>MFARMQHIPLPGGGLDYYEEYIAKPQTLFAELRDGVNWQQPLVTVYGRQHVTPRLVSFVGDAGRSYRYSGATHVTEPWPAPLKALREQLCADTGYEFNCALLNYYRDGNDCMGYHSDDEAELGDRPCIASISLGAERDFLLKPKAGGGKTEKLSLASGSLLVMLPPTQQHWQHALPVRKGVGQGRINLTFRNVL</sequence>
<dbReference type="Gene3D" id="2.60.120.590">
    <property type="entry name" value="Alpha-ketoglutarate-dependent dioxygenase AlkB-like"/>
    <property type="match status" value="1"/>
</dbReference>
<dbReference type="PANTHER" id="PTHR31573:SF1">
    <property type="entry name" value="DNA OXIDATIVE DEMETHYLASE ALKBH2"/>
    <property type="match status" value="1"/>
</dbReference>
<dbReference type="SUPFAM" id="SSF51197">
    <property type="entry name" value="Clavaminate synthase-like"/>
    <property type="match status" value="1"/>
</dbReference>
<keyword evidence="2" id="KW-0223">Dioxygenase</keyword>
<evidence type="ECO:0000313" key="2">
    <source>
        <dbReference type="EMBL" id="MEX1666036.1"/>
    </source>
</evidence>
<keyword evidence="2" id="KW-0560">Oxidoreductase</keyword>
<dbReference type="Pfam" id="PF13532">
    <property type="entry name" value="2OG-FeII_Oxy_2"/>
    <property type="match status" value="1"/>
</dbReference>
<dbReference type="InterPro" id="IPR005123">
    <property type="entry name" value="Oxoglu/Fe-dep_dioxygenase_dom"/>
</dbReference>
<protein>
    <submittedName>
        <fullName evidence="2">Alpha-ketoglutarate-dependent dioxygenase AlkB</fullName>
    </submittedName>
</protein>
<reference evidence="2 3" key="1">
    <citation type="journal article" date="2011" name="Int. J. Syst. Evol. Microbiol.">
        <title>Zhongshania antarctica gen. nov., sp. nov. and Zhongshania guokunii sp. nov., gammaproteobacteria respectively isolated from coastal attached (fast) ice and surface seawater of the Antarctic.</title>
        <authorList>
            <person name="Li H.J."/>
            <person name="Zhang X.Y."/>
            <person name="Chen C.X."/>
            <person name="Zhang Y.J."/>
            <person name="Gao Z.M."/>
            <person name="Yu Y."/>
            <person name="Chen X.L."/>
            <person name="Chen B."/>
            <person name="Zhang Y.Z."/>
        </authorList>
    </citation>
    <scope>NUCLEOTIDE SEQUENCE [LARGE SCALE GENOMIC DNA]</scope>
    <source>
        <strain evidence="2 3">R06B22</strain>
    </source>
</reference>
<dbReference type="InterPro" id="IPR037151">
    <property type="entry name" value="AlkB-like_sf"/>
</dbReference>
<dbReference type="Proteomes" id="UP001557484">
    <property type="component" value="Unassembled WGS sequence"/>
</dbReference>
<dbReference type="EMBL" id="JBFRYB010000001">
    <property type="protein sequence ID" value="MEX1666036.1"/>
    <property type="molecule type" value="Genomic_DNA"/>
</dbReference>
<evidence type="ECO:0000313" key="3">
    <source>
        <dbReference type="Proteomes" id="UP001557484"/>
    </source>
</evidence>
<dbReference type="PANTHER" id="PTHR31573">
    <property type="entry name" value="ALPHA-KETOGLUTARATE-DEPENDENT DIOXYGENASE ALKB HOMOLOG 2"/>
    <property type="match status" value="1"/>
</dbReference>
<accession>A0ABV3TWM7</accession>
<feature type="domain" description="Fe2OG dioxygenase" evidence="1">
    <location>
        <begin position="96"/>
        <end position="194"/>
    </location>
</feature>
<dbReference type="InterPro" id="IPR032852">
    <property type="entry name" value="ALKBH2"/>
</dbReference>
<dbReference type="RefSeq" id="WP_368376123.1">
    <property type="nucleotide sequence ID" value="NZ_JBFRYB010000001.1"/>
</dbReference>
<comment type="caution">
    <text evidence="2">The sequence shown here is derived from an EMBL/GenBank/DDBJ whole genome shotgun (WGS) entry which is preliminary data.</text>
</comment>
<dbReference type="PROSITE" id="PS51471">
    <property type="entry name" value="FE2OG_OXY"/>
    <property type="match status" value="1"/>
</dbReference>
<proteinExistence type="predicted"/>
<dbReference type="InterPro" id="IPR027450">
    <property type="entry name" value="AlkB-like"/>
</dbReference>
<dbReference type="GO" id="GO:0051213">
    <property type="term" value="F:dioxygenase activity"/>
    <property type="evidence" value="ECO:0007669"/>
    <property type="project" value="UniProtKB-KW"/>
</dbReference>
<evidence type="ECO:0000259" key="1">
    <source>
        <dbReference type="PROSITE" id="PS51471"/>
    </source>
</evidence>
<keyword evidence="3" id="KW-1185">Reference proteome</keyword>